<dbReference type="RefSeq" id="WP_240257649.1">
    <property type="nucleotide sequence ID" value="NZ_JAKTTI010000052.1"/>
</dbReference>
<evidence type="ECO:0000256" key="1">
    <source>
        <dbReference type="SAM" id="Phobius"/>
    </source>
</evidence>
<gene>
    <name evidence="2" type="ORF">MJG50_20540</name>
</gene>
<feature type="transmembrane region" description="Helical" evidence="1">
    <location>
        <begin position="6"/>
        <end position="24"/>
    </location>
</feature>
<name>A0AAW5EFW0_9BACI</name>
<evidence type="ECO:0000313" key="3">
    <source>
        <dbReference type="Proteomes" id="UP001431131"/>
    </source>
</evidence>
<keyword evidence="3" id="KW-1185">Reference proteome</keyword>
<reference evidence="2" key="1">
    <citation type="submission" date="2022-02" db="EMBL/GenBank/DDBJ databases">
        <title>Fredinandcohnia quinoae sp. nov. isolated from Chenopodium quinoa seeds.</title>
        <authorList>
            <person name="Saati-Santamaria Z."/>
            <person name="Flores-Felix J.D."/>
            <person name="Igual J.M."/>
            <person name="Velazquez E."/>
            <person name="Garcia-Fraile P."/>
            <person name="Martinez-Molina E."/>
        </authorList>
    </citation>
    <scope>NUCLEOTIDE SEQUENCE</scope>
    <source>
        <strain evidence="2">SECRCQ15</strain>
    </source>
</reference>
<organism evidence="2 3">
    <name type="scientific">Fredinandcohnia quinoae</name>
    <dbReference type="NCBI Taxonomy" id="2918902"/>
    <lineage>
        <taxon>Bacteria</taxon>
        <taxon>Bacillati</taxon>
        <taxon>Bacillota</taxon>
        <taxon>Bacilli</taxon>
        <taxon>Bacillales</taxon>
        <taxon>Bacillaceae</taxon>
        <taxon>Fredinandcohnia</taxon>
    </lineage>
</organism>
<dbReference type="EMBL" id="JAKTTI010000052">
    <property type="protein sequence ID" value="MCH1627729.1"/>
    <property type="molecule type" value="Genomic_DNA"/>
</dbReference>
<protein>
    <submittedName>
        <fullName evidence="2">Uncharacterized protein</fullName>
    </submittedName>
</protein>
<keyword evidence="1" id="KW-1133">Transmembrane helix</keyword>
<dbReference type="AlphaFoldDB" id="A0AAW5EFW0"/>
<keyword evidence="1" id="KW-0812">Transmembrane</keyword>
<evidence type="ECO:0000313" key="2">
    <source>
        <dbReference type="EMBL" id="MCH1627729.1"/>
    </source>
</evidence>
<sequence>MSKVKYWGVTVLIGLLLCIAYWWATIDDRSDPLNNPVVFIYSDNSMLSWFNLSIKNGKVKGNLYQHKVIEEIGEVPVIEKKTYPLTGKVTEKGYEFRVQRARTS</sequence>
<comment type="caution">
    <text evidence="2">The sequence shown here is derived from an EMBL/GenBank/DDBJ whole genome shotgun (WGS) entry which is preliminary data.</text>
</comment>
<accession>A0AAW5EFW0</accession>
<dbReference type="Proteomes" id="UP001431131">
    <property type="component" value="Unassembled WGS sequence"/>
</dbReference>
<keyword evidence="1" id="KW-0472">Membrane</keyword>
<proteinExistence type="predicted"/>